<dbReference type="Bgee" id="ENSAMXG00000029476">
    <property type="expression patterns" value="Expressed in testis and 10 other cell types or tissues"/>
</dbReference>
<dbReference type="PANTHER" id="PTHR46787:SF1">
    <property type="entry name" value="MOLECULAR CHAPERONE MKKS"/>
    <property type="match status" value="1"/>
</dbReference>
<reference evidence="2" key="3">
    <citation type="submission" date="2025-08" db="UniProtKB">
        <authorList>
            <consortium name="Ensembl"/>
        </authorList>
    </citation>
    <scope>IDENTIFICATION</scope>
</reference>
<proteinExistence type="predicted"/>
<dbReference type="GO" id="GO:0051082">
    <property type="term" value="F:unfolded protein binding"/>
    <property type="evidence" value="ECO:0007669"/>
    <property type="project" value="InterPro"/>
</dbReference>
<dbReference type="Proteomes" id="UP000018467">
    <property type="component" value="Unassembled WGS sequence"/>
</dbReference>
<dbReference type="GO" id="GO:0005634">
    <property type="term" value="C:nucleus"/>
    <property type="evidence" value="ECO:0007669"/>
    <property type="project" value="Ensembl"/>
</dbReference>
<dbReference type="Gene3D" id="3.50.7.10">
    <property type="entry name" value="GroEL"/>
    <property type="match status" value="1"/>
</dbReference>
<dbReference type="GO" id="GO:0001947">
    <property type="term" value="P:heart looping"/>
    <property type="evidence" value="ECO:0007669"/>
    <property type="project" value="Ensembl"/>
</dbReference>
<reference evidence="2" key="4">
    <citation type="submission" date="2025-09" db="UniProtKB">
        <authorList>
            <consortium name="Ensembl"/>
        </authorList>
    </citation>
    <scope>IDENTIFICATION</scope>
</reference>
<dbReference type="Gene3D" id="1.10.560.10">
    <property type="entry name" value="GroEL-like equatorial domain"/>
    <property type="match status" value="1"/>
</dbReference>
<dbReference type="PANTHER" id="PTHR46787">
    <property type="entry name" value="SYNDROMES PUTATIVE CHAPERONIN-RELATED"/>
    <property type="match status" value="1"/>
</dbReference>
<dbReference type="SUPFAM" id="SSF48592">
    <property type="entry name" value="GroEL equatorial domain-like"/>
    <property type="match status" value="1"/>
</dbReference>
<dbReference type="InterPro" id="IPR027413">
    <property type="entry name" value="GROEL-like_equatorial_sf"/>
</dbReference>
<dbReference type="GO" id="GO:0005737">
    <property type="term" value="C:cytoplasm"/>
    <property type="evidence" value="ECO:0007669"/>
    <property type="project" value="Ensembl"/>
</dbReference>
<dbReference type="InterPro" id="IPR002423">
    <property type="entry name" value="Cpn60/GroEL/TCP-1"/>
</dbReference>
<dbReference type="SUPFAM" id="SSF52029">
    <property type="entry name" value="GroEL apical domain-like"/>
    <property type="match status" value="1"/>
</dbReference>
<dbReference type="GO" id="GO:0032402">
    <property type="term" value="P:melanosome transport"/>
    <property type="evidence" value="ECO:0007669"/>
    <property type="project" value="Ensembl"/>
</dbReference>
<dbReference type="GO" id="GO:0070121">
    <property type="term" value="P:Kupffer's vesicle development"/>
    <property type="evidence" value="ECO:0007669"/>
    <property type="project" value="Ensembl"/>
</dbReference>
<reference evidence="3" key="1">
    <citation type="submission" date="2013-03" db="EMBL/GenBank/DDBJ databases">
        <authorList>
            <person name="Jeffery W."/>
            <person name="Warren W."/>
            <person name="Wilson R.K."/>
        </authorList>
    </citation>
    <scope>NUCLEOTIDE SEQUENCE</scope>
    <source>
        <strain evidence="3">female</strain>
    </source>
</reference>
<protein>
    <submittedName>
        <fullName evidence="2">MKKS centrosomal shuttling protein</fullName>
    </submittedName>
</protein>
<dbReference type="Ensembl" id="ENSAMXT00000057639.1">
    <property type="protein sequence ID" value="ENSAMXP00000050360.1"/>
    <property type="gene ID" value="ENSAMXG00000029476.1"/>
</dbReference>
<dbReference type="GO" id="GO:0048839">
    <property type="term" value="P:inner ear development"/>
    <property type="evidence" value="ECO:0007669"/>
    <property type="project" value="Ensembl"/>
</dbReference>
<organism evidence="2 3">
    <name type="scientific">Astyanax mexicanus</name>
    <name type="common">Blind cave fish</name>
    <name type="synonym">Astyanax fasciatus mexicanus</name>
    <dbReference type="NCBI Taxonomy" id="7994"/>
    <lineage>
        <taxon>Eukaryota</taxon>
        <taxon>Metazoa</taxon>
        <taxon>Chordata</taxon>
        <taxon>Craniata</taxon>
        <taxon>Vertebrata</taxon>
        <taxon>Euteleostomi</taxon>
        <taxon>Actinopterygii</taxon>
        <taxon>Neopterygii</taxon>
        <taxon>Teleostei</taxon>
        <taxon>Ostariophysi</taxon>
        <taxon>Characiformes</taxon>
        <taxon>Characoidei</taxon>
        <taxon>Acestrorhamphidae</taxon>
        <taxon>Acestrorhamphinae</taxon>
        <taxon>Astyanax</taxon>
    </lineage>
</organism>
<dbReference type="GO" id="GO:0051877">
    <property type="term" value="P:pigment granule aggregation in cell center"/>
    <property type="evidence" value="ECO:0007669"/>
    <property type="project" value="Ensembl"/>
</dbReference>
<accession>A0A3B1K8F3</accession>
<evidence type="ECO:0000256" key="1">
    <source>
        <dbReference type="SAM" id="MobiDB-lite"/>
    </source>
</evidence>
<dbReference type="GO" id="GO:0060027">
    <property type="term" value="P:convergent extension involved in gastrulation"/>
    <property type="evidence" value="ECO:0007669"/>
    <property type="project" value="Ensembl"/>
</dbReference>
<sequence>MLSVNSATLPTDRQTAVAVMSRVCKKAASRCTDDPLAVPELWQKFAVLRLMLSSCYGPGGRFKQIHNNVGGHVLTTSTSSVLLRALTFSEDLLKLVAGAVINHAARLGDCGLFTGIVCINLVQNARGMNLSAALATRVYRHLLAECRRYLRSESCGCRVEVDFSNVQTLITLARTVISSKRVCMLTPEELQHISSVTVQAFLLSVPSAPSDPSHSSAPSGPSESSESPGRRCFGRTVTIPLEGLPVGDSAVFPGLLLDLPVLQSGDLQRLGPAPYKIALFNMSLSGDLSDMEDAALEIHAGLNPDQVLLDQLLKLGEQVVRDGVVLFVCQRVIHPVLQQYLRERGLVVIERLGAALVEPLAQMTGTTMISSIYSPIPAQAYGLVGGLRLHHRASKELLQLLPSGDPALSTVLLCHRNQTMLEELKVMCERAEHVLRLTLKEPYALLGGGCTETLLSAYIRYTTESRAAEVAVDLSCSLSEVLLGTESFCRALLSVAGSLEREDPPLLMDLTFAHCWNSRTSDQLCCSCGLIMNSSGLEQNPINTEHQAFLPELPQKLDLHPTLLLDSFSAKISALSVAVEVACLLLDVKYTIKDVN</sequence>
<dbReference type="Pfam" id="PF00118">
    <property type="entry name" value="Cpn60_TCP1"/>
    <property type="match status" value="1"/>
</dbReference>
<dbReference type="STRING" id="7994.ENSAMXP00000050360"/>
<dbReference type="GO" id="GO:0060271">
    <property type="term" value="P:cilium assembly"/>
    <property type="evidence" value="ECO:0007669"/>
    <property type="project" value="Ensembl"/>
</dbReference>
<dbReference type="GO" id="GO:0006457">
    <property type="term" value="P:protein folding"/>
    <property type="evidence" value="ECO:0007669"/>
    <property type="project" value="InterPro"/>
</dbReference>
<dbReference type="GO" id="GO:0051131">
    <property type="term" value="P:chaperone-mediated protein complex assembly"/>
    <property type="evidence" value="ECO:0007669"/>
    <property type="project" value="TreeGrafter"/>
</dbReference>
<dbReference type="InterPro" id="IPR027409">
    <property type="entry name" value="GroEL-like_apical_dom_sf"/>
</dbReference>
<feature type="compositionally biased region" description="Low complexity" evidence="1">
    <location>
        <begin position="209"/>
        <end position="227"/>
    </location>
</feature>
<keyword evidence="3" id="KW-1185">Reference proteome</keyword>
<evidence type="ECO:0000313" key="3">
    <source>
        <dbReference type="Proteomes" id="UP000018467"/>
    </source>
</evidence>
<name>A0A3B1K8F3_ASTMX</name>
<feature type="region of interest" description="Disordered" evidence="1">
    <location>
        <begin position="209"/>
        <end position="231"/>
    </location>
</feature>
<dbReference type="GO" id="GO:0043010">
    <property type="term" value="P:camera-type eye development"/>
    <property type="evidence" value="ECO:0007669"/>
    <property type="project" value="Ensembl"/>
</dbReference>
<dbReference type="AlphaFoldDB" id="A0A3B1K8F3"/>
<dbReference type="GO" id="GO:1902636">
    <property type="term" value="C:kinociliary basal body"/>
    <property type="evidence" value="ECO:0007669"/>
    <property type="project" value="TreeGrafter"/>
</dbReference>
<dbReference type="InterPro" id="IPR027410">
    <property type="entry name" value="TCP-1-like_intermed_sf"/>
</dbReference>
<dbReference type="GO" id="GO:0005524">
    <property type="term" value="F:ATP binding"/>
    <property type="evidence" value="ECO:0007669"/>
    <property type="project" value="InterPro"/>
</dbReference>
<dbReference type="GeneTree" id="ENSGT00390000007214"/>
<reference evidence="3" key="2">
    <citation type="journal article" date="2014" name="Nat. Commun.">
        <title>The cavefish genome reveals candidate genes for eye loss.</title>
        <authorList>
            <person name="McGaugh S.E."/>
            <person name="Gross J.B."/>
            <person name="Aken B."/>
            <person name="Blin M."/>
            <person name="Borowsky R."/>
            <person name="Chalopin D."/>
            <person name="Hinaux H."/>
            <person name="Jeffery W.R."/>
            <person name="Keene A."/>
            <person name="Ma L."/>
            <person name="Minx P."/>
            <person name="Murphy D."/>
            <person name="O'Quin K.E."/>
            <person name="Retaux S."/>
            <person name="Rohner N."/>
            <person name="Searle S.M."/>
            <person name="Stahl B.A."/>
            <person name="Tabin C."/>
            <person name="Volff J.N."/>
            <person name="Yoshizawa M."/>
            <person name="Warren W.C."/>
        </authorList>
    </citation>
    <scope>NUCLEOTIDE SEQUENCE [LARGE SCALE GENOMIC DNA]</scope>
    <source>
        <strain evidence="3">female</strain>
    </source>
</reference>
<dbReference type="Gene3D" id="3.30.260.10">
    <property type="entry name" value="TCP-1-like chaperonin intermediate domain"/>
    <property type="match status" value="1"/>
</dbReference>
<dbReference type="InParanoid" id="A0A3B1K8F3"/>
<dbReference type="InterPro" id="IPR028790">
    <property type="entry name" value="MKKS"/>
</dbReference>
<evidence type="ECO:0000313" key="2">
    <source>
        <dbReference type="Ensembl" id="ENSAMXP00000050360.1"/>
    </source>
</evidence>